<evidence type="ECO:0008006" key="4">
    <source>
        <dbReference type="Google" id="ProtNLM"/>
    </source>
</evidence>
<comment type="caution">
    <text evidence="2">The sequence shown here is derived from an EMBL/GenBank/DDBJ whole genome shotgun (WGS) entry which is preliminary data.</text>
</comment>
<evidence type="ECO:0000256" key="1">
    <source>
        <dbReference type="SAM" id="MobiDB-lite"/>
    </source>
</evidence>
<dbReference type="SUPFAM" id="SSF142906">
    <property type="entry name" value="YjbR-like"/>
    <property type="match status" value="1"/>
</dbReference>
<evidence type="ECO:0000313" key="2">
    <source>
        <dbReference type="EMBL" id="GAA0036811.1"/>
    </source>
</evidence>
<feature type="region of interest" description="Disordered" evidence="1">
    <location>
        <begin position="1"/>
        <end position="24"/>
    </location>
</feature>
<sequence length="166" mass="18492">MVTVRLSQSRAMRGSVSTDARGRLGEGTYRGHMAHQLMFDPDDPVLKQFREIALSFPEAQEKVSHGRPTFFTKKIFAYFGAAEKHVTGELEQHPHAMLVLLEPMDAEVMLERSNTFVPMYLGPTGWIGVELADLDAGEIRELLADSYRSTAPVRLARMVADDLAGD</sequence>
<reference evidence="2 3" key="1">
    <citation type="submission" date="2024-01" db="EMBL/GenBank/DDBJ databases">
        <title>Characterization of antibiotic resistant novel bacterial strains and their environmental applications.</title>
        <authorList>
            <person name="Manzoor S."/>
            <person name="Abbas S."/>
            <person name="Arshad M."/>
            <person name="Ahmed I."/>
        </authorList>
    </citation>
    <scope>NUCLEOTIDE SEQUENCE [LARGE SCALE GENOMIC DNA]</scope>
    <source>
        <strain evidence="2 3">NCCP-602</strain>
    </source>
</reference>
<evidence type="ECO:0000313" key="3">
    <source>
        <dbReference type="Proteomes" id="UP001498238"/>
    </source>
</evidence>
<keyword evidence="3" id="KW-1185">Reference proteome</keyword>
<gene>
    <name evidence="2" type="ORF">NCCP602_27720</name>
</gene>
<feature type="compositionally biased region" description="Polar residues" evidence="1">
    <location>
        <begin position="1"/>
        <end position="18"/>
    </location>
</feature>
<name>A0ABN0SRQ7_9MICO</name>
<dbReference type="Pfam" id="PF04237">
    <property type="entry name" value="YjbR"/>
    <property type="match status" value="1"/>
</dbReference>
<dbReference type="Proteomes" id="UP001498238">
    <property type="component" value="Unassembled WGS sequence"/>
</dbReference>
<proteinExistence type="predicted"/>
<dbReference type="InterPro" id="IPR058532">
    <property type="entry name" value="YjbR/MT2646/Rv2570-like"/>
</dbReference>
<dbReference type="InterPro" id="IPR038056">
    <property type="entry name" value="YjbR-like_sf"/>
</dbReference>
<dbReference type="Gene3D" id="3.90.1150.30">
    <property type="match status" value="1"/>
</dbReference>
<dbReference type="EMBL" id="BAAAAF010000012">
    <property type="protein sequence ID" value="GAA0036811.1"/>
    <property type="molecule type" value="Genomic_DNA"/>
</dbReference>
<accession>A0ABN0SRQ7</accession>
<protein>
    <recommendedName>
        <fullName evidence="4">YjbR protein</fullName>
    </recommendedName>
</protein>
<organism evidence="2 3">
    <name type="scientific">Brevibacterium metallidurans</name>
    <dbReference type="NCBI Taxonomy" id="1482676"/>
    <lineage>
        <taxon>Bacteria</taxon>
        <taxon>Bacillati</taxon>
        <taxon>Actinomycetota</taxon>
        <taxon>Actinomycetes</taxon>
        <taxon>Micrococcales</taxon>
        <taxon>Brevibacteriaceae</taxon>
        <taxon>Brevibacterium</taxon>
    </lineage>
</organism>